<dbReference type="KEGG" id="luo:HHL09_12670"/>
<accession>A0A858RJ40</accession>
<organism evidence="1 2">
    <name type="scientific">Luteolibacter luteus</name>
    <dbReference type="NCBI Taxonomy" id="2728835"/>
    <lineage>
        <taxon>Bacteria</taxon>
        <taxon>Pseudomonadati</taxon>
        <taxon>Verrucomicrobiota</taxon>
        <taxon>Verrucomicrobiia</taxon>
        <taxon>Verrucomicrobiales</taxon>
        <taxon>Verrucomicrobiaceae</taxon>
        <taxon>Luteolibacter</taxon>
    </lineage>
</organism>
<dbReference type="EMBL" id="CP051774">
    <property type="protein sequence ID" value="QJE96601.1"/>
    <property type="molecule type" value="Genomic_DNA"/>
</dbReference>
<reference evidence="1 2" key="1">
    <citation type="submission" date="2020-04" db="EMBL/GenBank/DDBJ databases">
        <title>Luteolibacter sp. G-1-1-1 isolated from soil.</title>
        <authorList>
            <person name="Dahal R.H."/>
        </authorList>
    </citation>
    <scope>NUCLEOTIDE SEQUENCE [LARGE SCALE GENOMIC DNA]</scope>
    <source>
        <strain evidence="1 2">G-1-1-1</strain>
    </source>
</reference>
<evidence type="ECO:0000313" key="2">
    <source>
        <dbReference type="Proteomes" id="UP000501812"/>
    </source>
</evidence>
<proteinExistence type="predicted"/>
<dbReference type="Proteomes" id="UP000501812">
    <property type="component" value="Chromosome"/>
</dbReference>
<sequence length="333" mass="37220">MKRWLWVIPPLLGVAAYFATSQGGPRPSSTTATKSLGVREEARFSDVKRVLDELDQAHQRSLEEEIAQENTWDIAKLKEALLQAKRASVHASELDDWDAEEYQDIKRHRFANELGKRLKSEALEWILKEDPDLKASVMSGWAEADPASALQQVLTSKTKEPCSNETLLRLLQYQASLGSAALADACAKLPWELFQYNSSDPFGDIGSFDFPADLDITPWIQSGSAAALEKDGNHLRGFFSNWARKDPTEALAHWKDWPGQNDEASEMRAREILEAGIDDPAVRLQVRSALAALPPEEMSAFSKELRASSSDRSIMLFSLYPELEKEKVNSSGR</sequence>
<gene>
    <name evidence="1" type="ORF">HHL09_12670</name>
</gene>
<protein>
    <submittedName>
        <fullName evidence="1">Uncharacterized protein</fullName>
    </submittedName>
</protein>
<dbReference type="AlphaFoldDB" id="A0A858RJ40"/>
<keyword evidence="2" id="KW-1185">Reference proteome</keyword>
<name>A0A858RJ40_9BACT</name>
<dbReference type="RefSeq" id="WP_169455002.1">
    <property type="nucleotide sequence ID" value="NZ_CP051774.1"/>
</dbReference>
<evidence type="ECO:0000313" key="1">
    <source>
        <dbReference type="EMBL" id="QJE96601.1"/>
    </source>
</evidence>